<dbReference type="Gene3D" id="3.40.50.2300">
    <property type="match status" value="1"/>
</dbReference>
<evidence type="ECO:0000256" key="2">
    <source>
        <dbReference type="ARBA" id="ARBA00022840"/>
    </source>
</evidence>
<dbReference type="GO" id="GO:0043565">
    <property type="term" value="F:sequence-specific DNA binding"/>
    <property type="evidence" value="ECO:0007669"/>
    <property type="project" value="InterPro"/>
</dbReference>
<dbReference type="InterPro" id="IPR003593">
    <property type="entry name" value="AAA+_ATPase"/>
</dbReference>
<dbReference type="EMBL" id="AP021879">
    <property type="protein sequence ID" value="BBO89189.1"/>
    <property type="molecule type" value="Genomic_DNA"/>
</dbReference>
<keyword evidence="3" id="KW-0805">Transcription regulation</keyword>
<dbReference type="InterPro" id="IPR025944">
    <property type="entry name" value="Sigma_54_int_dom_CS"/>
</dbReference>
<dbReference type="InterPro" id="IPR001789">
    <property type="entry name" value="Sig_transdc_resp-reg_receiver"/>
</dbReference>
<dbReference type="SMART" id="SM00382">
    <property type="entry name" value="AAA"/>
    <property type="match status" value="1"/>
</dbReference>
<reference evidence="9 10" key="1">
    <citation type="submission" date="2019-11" db="EMBL/GenBank/DDBJ databases">
        <title>Comparative genomics of hydrocarbon-degrading Desulfosarcina strains.</title>
        <authorList>
            <person name="Watanabe M."/>
            <person name="Kojima H."/>
            <person name="Fukui M."/>
        </authorList>
    </citation>
    <scope>NUCLEOTIDE SEQUENCE [LARGE SCALE GENOMIC DNA]</scope>
    <source>
        <strain evidence="10">oXyS1</strain>
    </source>
</reference>
<dbReference type="Pfam" id="PF00158">
    <property type="entry name" value="Sigma54_activat"/>
    <property type="match status" value="1"/>
</dbReference>
<name>A0A5K8A9M8_9BACT</name>
<dbReference type="Proteomes" id="UP000422108">
    <property type="component" value="Chromosome"/>
</dbReference>
<dbReference type="PROSITE" id="PS50110">
    <property type="entry name" value="RESPONSE_REGULATORY"/>
    <property type="match status" value="1"/>
</dbReference>
<protein>
    <submittedName>
        <fullName evidence="9">Fis family transcriptional regulator</fullName>
    </submittedName>
</protein>
<feature type="modified residue" description="4-aspartylphosphate" evidence="6">
    <location>
        <position position="52"/>
    </location>
</feature>
<dbReference type="FunFam" id="3.40.50.300:FF:000006">
    <property type="entry name" value="DNA-binding transcriptional regulator NtrC"/>
    <property type="match status" value="1"/>
</dbReference>
<dbReference type="Gene3D" id="3.40.50.300">
    <property type="entry name" value="P-loop containing nucleotide triphosphate hydrolases"/>
    <property type="match status" value="1"/>
</dbReference>
<keyword evidence="5" id="KW-0804">Transcription</keyword>
<dbReference type="InterPro" id="IPR025662">
    <property type="entry name" value="Sigma_54_int_dom_ATP-bd_1"/>
</dbReference>
<dbReference type="SUPFAM" id="SSF52172">
    <property type="entry name" value="CheY-like"/>
    <property type="match status" value="1"/>
</dbReference>
<dbReference type="SMART" id="SM00448">
    <property type="entry name" value="REC"/>
    <property type="match status" value="1"/>
</dbReference>
<dbReference type="Gene3D" id="1.10.8.60">
    <property type="match status" value="1"/>
</dbReference>
<accession>A0A5K8A9M8</accession>
<proteinExistence type="predicted"/>
<dbReference type="PANTHER" id="PTHR32071:SF113">
    <property type="entry name" value="ALGINATE BIOSYNTHESIS TRANSCRIPTIONAL REGULATORY PROTEIN ALGB"/>
    <property type="match status" value="1"/>
</dbReference>
<feature type="domain" description="Response regulatory" evidence="8">
    <location>
        <begin position="3"/>
        <end position="117"/>
    </location>
</feature>
<dbReference type="CDD" id="cd00156">
    <property type="entry name" value="REC"/>
    <property type="match status" value="1"/>
</dbReference>
<dbReference type="InterPro" id="IPR058031">
    <property type="entry name" value="AAA_lid_NorR"/>
</dbReference>
<evidence type="ECO:0000313" key="9">
    <source>
        <dbReference type="EMBL" id="BBO89189.1"/>
    </source>
</evidence>
<evidence type="ECO:0000256" key="1">
    <source>
        <dbReference type="ARBA" id="ARBA00022741"/>
    </source>
</evidence>
<dbReference type="PROSITE" id="PS50045">
    <property type="entry name" value="SIGMA54_INTERACT_4"/>
    <property type="match status" value="1"/>
</dbReference>
<dbReference type="GO" id="GO:0005524">
    <property type="term" value="F:ATP binding"/>
    <property type="evidence" value="ECO:0007669"/>
    <property type="project" value="UniProtKB-KW"/>
</dbReference>
<feature type="domain" description="Sigma-54 factor interaction" evidence="7">
    <location>
        <begin position="136"/>
        <end position="365"/>
    </location>
</feature>
<dbReference type="GO" id="GO:0000160">
    <property type="term" value="P:phosphorelay signal transduction system"/>
    <property type="evidence" value="ECO:0007669"/>
    <property type="project" value="InterPro"/>
</dbReference>
<dbReference type="AlphaFoldDB" id="A0A5K8A9M8"/>
<dbReference type="RefSeq" id="WP_155310421.1">
    <property type="nucleotide sequence ID" value="NZ_AP021879.1"/>
</dbReference>
<keyword evidence="6" id="KW-0597">Phosphoprotein</keyword>
<dbReference type="PROSITE" id="PS00688">
    <property type="entry name" value="SIGMA54_INTERACT_3"/>
    <property type="match status" value="1"/>
</dbReference>
<dbReference type="InterPro" id="IPR009057">
    <property type="entry name" value="Homeodomain-like_sf"/>
</dbReference>
<organism evidence="9 10">
    <name type="scientific">Desulfosarcina ovata subsp. ovata</name>
    <dbReference type="NCBI Taxonomy" id="2752305"/>
    <lineage>
        <taxon>Bacteria</taxon>
        <taxon>Pseudomonadati</taxon>
        <taxon>Thermodesulfobacteriota</taxon>
        <taxon>Desulfobacteria</taxon>
        <taxon>Desulfobacterales</taxon>
        <taxon>Desulfosarcinaceae</taxon>
        <taxon>Desulfosarcina</taxon>
    </lineage>
</organism>
<dbReference type="PROSITE" id="PS00676">
    <property type="entry name" value="SIGMA54_INTERACT_2"/>
    <property type="match status" value="1"/>
</dbReference>
<evidence type="ECO:0000256" key="4">
    <source>
        <dbReference type="ARBA" id="ARBA00023125"/>
    </source>
</evidence>
<evidence type="ECO:0000259" key="8">
    <source>
        <dbReference type="PROSITE" id="PS50110"/>
    </source>
</evidence>
<dbReference type="Pfam" id="PF25601">
    <property type="entry name" value="AAA_lid_14"/>
    <property type="match status" value="1"/>
</dbReference>
<dbReference type="Pfam" id="PF02954">
    <property type="entry name" value="HTH_8"/>
    <property type="match status" value="1"/>
</dbReference>
<gene>
    <name evidence="9" type="ORF">DSCOOX_23690</name>
</gene>
<dbReference type="InterPro" id="IPR027417">
    <property type="entry name" value="P-loop_NTPase"/>
</dbReference>
<dbReference type="SUPFAM" id="SSF46689">
    <property type="entry name" value="Homeodomain-like"/>
    <property type="match status" value="1"/>
</dbReference>
<dbReference type="Gene3D" id="1.10.10.60">
    <property type="entry name" value="Homeodomain-like"/>
    <property type="match status" value="1"/>
</dbReference>
<sequence>MAQILVIDDNLSLCHLIEKVVKKIAHTAVVAHTLDEGMEKGQAVRPDIVLLDVHLPDANGLEAMEQIRRLPSNPEVIIFTGAGDPDGAEQAIKSGAWDYIEKSTSIQNITAPLLQALEYRAEKCTKAPVFLDRKSIVGGSPQITECLDQVAQAAMGDANVLITGETGTGKEVFAEAIHTNSLRAKNNFVVVDCAALPHELVESILFGHEKGAFTGAEKTRNGLIKHADGGTLFLDEVGELPLDLQKSFLRVLEERRFRPVGSHQQVNSDFRLVAATNRDLETMVQAGKFRGDLLFRIRALPIELPPLRDRSRDVRDLAIHFNDKICDKTGIRPKRFAEDFFDSLLYYPWPGNVRELLHAMEHAVSAARFEKTLFVRHLPNTIRVHLARQGLKTGNGDGMEKPDKGIRLDRPLQDVRNDAVAEVEKRYLEALMQSVAGNVQDACRISGLSRSRLYHLLKTYELNRTAQSA</sequence>
<evidence type="ECO:0000256" key="5">
    <source>
        <dbReference type="ARBA" id="ARBA00023163"/>
    </source>
</evidence>
<evidence type="ECO:0000256" key="3">
    <source>
        <dbReference type="ARBA" id="ARBA00023015"/>
    </source>
</evidence>
<dbReference type="GO" id="GO:0006355">
    <property type="term" value="P:regulation of DNA-templated transcription"/>
    <property type="evidence" value="ECO:0007669"/>
    <property type="project" value="InterPro"/>
</dbReference>
<dbReference type="CDD" id="cd00009">
    <property type="entry name" value="AAA"/>
    <property type="match status" value="1"/>
</dbReference>
<evidence type="ECO:0000256" key="6">
    <source>
        <dbReference type="PROSITE-ProRule" id="PRU00169"/>
    </source>
</evidence>
<dbReference type="InterPro" id="IPR025943">
    <property type="entry name" value="Sigma_54_int_dom_ATP-bd_2"/>
</dbReference>
<evidence type="ECO:0000313" key="10">
    <source>
        <dbReference type="Proteomes" id="UP000422108"/>
    </source>
</evidence>
<dbReference type="PANTHER" id="PTHR32071">
    <property type="entry name" value="TRANSCRIPTIONAL REGULATORY PROTEIN"/>
    <property type="match status" value="1"/>
</dbReference>
<dbReference type="InterPro" id="IPR002197">
    <property type="entry name" value="HTH_Fis"/>
</dbReference>
<dbReference type="InterPro" id="IPR002078">
    <property type="entry name" value="Sigma_54_int"/>
</dbReference>
<dbReference type="InterPro" id="IPR011006">
    <property type="entry name" value="CheY-like_superfamily"/>
</dbReference>
<dbReference type="Pfam" id="PF00072">
    <property type="entry name" value="Response_reg"/>
    <property type="match status" value="1"/>
</dbReference>
<dbReference type="PROSITE" id="PS00675">
    <property type="entry name" value="SIGMA54_INTERACT_1"/>
    <property type="match status" value="1"/>
</dbReference>
<keyword evidence="4" id="KW-0238">DNA-binding</keyword>
<keyword evidence="1" id="KW-0547">Nucleotide-binding</keyword>
<dbReference type="SUPFAM" id="SSF52540">
    <property type="entry name" value="P-loop containing nucleoside triphosphate hydrolases"/>
    <property type="match status" value="1"/>
</dbReference>
<keyword evidence="10" id="KW-1185">Reference proteome</keyword>
<keyword evidence="2" id="KW-0067">ATP-binding</keyword>
<evidence type="ECO:0000259" key="7">
    <source>
        <dbReference type="PROSITE" id="PS50045"/>
    </source>
</evidence>